<organism evidence="4 5">
    <name type="scientific">Saponaria officinalis</name>
    <name type="common">Common soapwort</name>
    <name type="synonym">Lychnis saponaria</name>
    <dbReference type="NCBI Taxonomy" id="3572"/>
    <lineage>
        <taxon>Eukaryota</taxon>
        <taxon>Viridiplantae</taxon>
        <taxon>Streptophyta</taxon>
        <taxon>Embryophyta</taxon>
        <taxon>Tracheophyta</taxon>
        <taxon>Spermatophyta</taxon>
        <taxon>Magnoliopsida</taxon>
        <taxon>eudicotyledons</taxon>
        <taxon>Gunneridae</taxon>
        <taxon>Pentapetalae</taxon>
        <taxon>Caryophyllales</taxon>
        <taxon>Caryophyllaceae</taxon>
        <taxon>Caryophylleae</taxon>
        <taxon>Saponaria</taxon>
    </lineage>
</organism>
<name>A0AAW1HAR3_SAPOF</name>
<dbReference type="PANTHER" id="PTHR27001">
    <property type="entry name" value="OS01G0253100 PROTEIN"/>
    <property type="match status" value="1"/>
</dbReference>
<proteinExistence type="predicted"/>
<evidence type="ECO:0000256" key="2">
    <source>
        <dbReference type="ARBA" id="ARBA00022840"/>
    </source>
</evidence>
<dbReference type="GO" id="GO:0005524">
    <property type="term" value="F:ATP binding"/>
    <property type="evidence" value="ECO:0007669"/>
    <property type="project" value="UniProtKB-KW"/>
</dbReference>
<keyword evidence="2" id="KW-0067">ATP-binding</keyword>
<dbReference type="GO" id="GO:0005886">
    <property type="term" value="C:plasma membrane"/>
    <property type="evidence" value="ECO:0007669"/>
    <property type="project" value="TreeGrafter"/>
</dbReference>
<keyword evidence="1" id="KW-0547">Nucleotide-binding</keyword>
<sequence length="749" mass="85552">MDAMNVAGIRFSFNALSIMTDDFSDNNIIAKTDQFNLFRAKIAAQFEDSEKEQVTVKIWHSSDKLARFREEIAILGDQKVIDCPNIAKLMGYCCEGEDVGTVYKLHSVDTLENLLDKDEFQWRHRMVAALGISRIFRFMDLQRCGRWIHATLPLVIILDQGSNPVLCDVQVLSGGIMSPIEANEAIGKDTPILGEDATAGKMKLNGIFSLGLLLFRLIRRIHHTIEDAKIKSPCAGFPIVPTFKSGPSYFQLKGDSFFYLYDYHSVCGLAEQCVDYDEKCLTISQVVQKLENLLLFSLPVRTSSGKVAVRARSLVYFTYSDLCEFTEKFSVENLFEITQFGEAYRGRIQQGWKEVGAQDIIVKMYGEVNYIRSGCRRSSTEDDICRLRDEVFLLTQRWMIDNPNVVNLLGYCFEDKKVGAVYSVQPMYTLESLFDDGEEWFDWKDRIVAALELARTIALFHGEEPQCVVRNICAAHIMIGQDKKPVIYDFSMLHGQLLSGQREVTSLRQNATIPNCDPYLLQSGLVVPQSDIFAFGVLLMSLICKKDMVSVIRNFIFKHFEDRYKSESSLVHESFASHPSFDHNDGLKLTAMAFACLGLDHLLSRPSASDIVEQLQSLSLFSDISTDVTAKVIDSYYTNNERKSSWWKFRRVLRKLSDKRKEQRERKFSGKDGQSRLVSSDDRAGEEIVEWPRVFRPIIFERTPEELRSRIELIDASLKSEIEENEKLGKIYRDRVKRAQSNYVKSIAV</sequence>
<dbReference type="InterPro" id="IPR000719">
    <property type="entry name" value="Prot_kinase_dom"/>
</dbReference>
<gene>
    <name evidence="4" type="ORF">RND81_12G149500</name>
</gene>
<evidence type="ECO:0000256" key="1">
    <source>
        <dbReference type="ARBA" id="ARBA00022741"/>
    </source>
</evidence>
<dbReference type="InterPro" id="IPR001245">
    <property type="entry name" value="Ser-Thr/Tyr_kinase_cat_dom"/>
</dbReference>
<dbReference type="PANTHER" id="PTHR27001:SF931">
    <property type="entry name" value="OS11G0664100 PROTEIN"/>
    <property type="match status" value="1"/>
</dbReference>
<comment type="caution">
    <text evidence="4">The sequence shown here is derived from an EMBL/GenBank/DDBJ whole genome shotgun (WGS) entry which is preliminary data.</text>
</comment>
<evidence type="ECO:0000313" key="4">
    <source>
        <dbReference type="EMBL" id="KAK9673150.1"/>
    </source>
</evidence>
<accession>A0AAW1HAR3</accession>
<dbReference type="Gene3D" id="1.10.510.10">
    <property type="entry name" value="Transferase(Phosphotransferase) domain 1"/>
    <property type="match status" value="1"/>
</dbReference>
<dbReference type="InterPro" id="IPR011009">
    <property type="entry name" value="Kinase-like_dom_sf"/>
</dbReference>
<keyword evidence="5" id="KW-1185">Reference proteome</keyword>
<feature type="domain" description="Protein kinase" evidence="3">
    <location>
        <begin position="329"/>
        <end position="621"/>
    </location>
</feature>
<dbReference type="Gene3D" id="3.30.200.20">
    <property type="entry name" value="Phosphorylase Kinase, domain 1"/>
    <property type="match status" value="2"/>
</dbReference>
<reference evidence="4" key="1">
    <citation type="submission" date="2024-03" db="EMBL/GenBank/DDBJ databases">
        <title>WGS assembly of Saponaria officinalis var. Norfolk2.</title>
        <authorList>
            <person name="Jenkins J."/>
            <person name="Shu S."/>
            <person name="Grimwood J."/>
            <person name="Barry K."/>
            <person name="Goodstein D."/>
            <person name="Schmutz J."/>
            <person name="Leebens-Mack J."/>
            <person name="Osbourn A."/>
        </authorList>
    </citation>
    <scope>NUCLEOTIDE SEQUENCE [LARGE SCALE GENOMIC DNA]</scope>
    <source>
        <strain evidence="4">JIC</strain>
    </source>
</reference>
<dbReference type="Pfam" id="PF07714">
    <property type="entry name" value="PK_Tyr_Ser-Thr"/>
    <property type="match status" value="1"/>
</dbReference>
<dbReference type="GO" id="GO:0004672">
    <property type="term" value="F:protein kinase activity"/>
    <property type="evidence" value="ECO:0007669"/>
    <property type="project" value="InterPro"/>
</dbReference>
<dbReference type="SUPFAM" id="SSF56112">
    <property type="entry name" value="Protein kinase-like (PK-like)"/>
    <property type="match status" value="2"/>
</dbReference>
<dbReference type="Proteomes" id="UP001443914">
    <property type="component" value="Unassembled WGS sequence"/>
</dbReference>
<protein>
    <recommendedName>
        <fullName evidence="3">Protein kinase domain-containing protein</fullName>
    </recommendedName>
</protein>
<dbReference type="EMBL" id="JBDFQZ010000012">
    <property type="protein sequence ID" value="KAK9673150.1"/>
    <property type="molecule type" value="Genomic_DNA"/>
</dbReference>
<dbReference type="PROSITE" id="PS50011">
    <property type="entry name" value="PROTEIN_KINASE_DOM"/>
    <property type="match status" value="1"/>
</dbReference>
<dbReference type="AlphaFoldDB" id="A0AAW1HAR3"/>
<evidence type="ECO:0000259" key="3">
    <source>
        <dbReference type="PROSITE" id="PS50011"/>
    </source>
</evidence>
<evidence type="ECO:0000313" key="5">
    <source>
        <dbReference type="Proteomes" id="UP001443914"/>
    </source>
</evidence>